<feature type="chain" id="PRO_5045614669" description="Spore-associated protein A" evidence="1">
    <location>
        <begin position="24"/>
        <end position="161"/>
    </location>
</feature>
<gene>
    <name evidence="2" type="ORF">ACFQMG_29715</name>
</gene>
<evidence type="ECO:0008006" key="4">
    <source>
        <dbReference type="Google" id="ProtNLM"/>
    </source>
</evidence>
<evidence type="ECO:0000256" key="1">
    <source>
        <dbReference type="SAM" id="SignalP"/>
    </source>
</evidence>
<proteinExistence type="predicted"/>
<protein>
    <recommendedName>
        <fullName evidence="4">Spore-associated protein A</fullName>
    </recommendedName>
</protein>
<name>A0ABW2G755_9ACTN</name>
<dbReference type="RefSeq" id="WP_345709383.1">
    <property type="nucleotide sequence ID" value="NZ_BAABKV010000001.1"/>
</dbReference>
<reference evidence="3" key="1">
    <citation type="journal article" date="2019" name="Int. J. Syst. Evol. Microbiol.">
        <title>The Global Catalogue of Microorganisms (GCM) 10K type strain sequencing project: providing services to taxonomists for standard genome sequencing and annotation.</title>
        <authorList>
            <consortium name="The Broad Institute Genomics Platform"/>
            <consortium name="The Broad Institute Genome Sequencing Center for Infectious Disease"/>
            <person name="Wu L."/>
            <person name="Ma J."/>
        </authorList>
    </citation>
    <scope>NUCLEOTIDE SEQUENCE [LARGE SCALE GENOMIC DNA]</scope>
    <source>
        <strain evidence="3">CGMCC 1.12859</strain>
    </source>
</reference>
<sequence>MRGTRRLAAAGAFILALSGGATVATTQSASAGGWGCTGTEVSGSPFPETNFYVNSPIYGYIHIYYDASTGYNCAVNVKTGSGYGVPTDTEIELQECAQDVPGTCTVINDQWDPPVNSTALYTYYAGPVRVYGKGHCISYYGLAFAPDGTYGMAGNAQGTHC</sequence>
<dbReference type="Proteomes" id="UP001596435">
    <property type="component" value="Unassembled WGS sequence"/>
</dbReference>
<accession>A0ABW2G755</accession>
<feature type="signal peptide" evidence="1">
    <location>
        <begin position="1"/>
        <end position="23"/>
    </location>
</feature>
<dbReference type="EMBL" id="JBHTAJ010000076">
    <property type="protein sequence ID" value="MFC7183730.1"/>
    <property type="molecule type" value="Genomic_DNA"/>
</dbReference>
<evidence type="ECO:0000313" key="2">
    <source>
        <dbReference type="EMBL" id="MFC7183730.1"/>
    </source>
</evidence>
<evidence type="ECO:0000313" key="3">
    <source>
        <dbReference type="Proteomes" id="UP001596435"/>
    </source>
</evidence>
<keyword evidence="3" id="KW-1185">Reference proteome</keyword>
<keyword evidence="1" id="KW-0732">Signal</keyword>
<comment type="caution">
    <text evidence="2">The sequence shown here is derived from an EMBL/GenBank/DDBJ whole genome shotgun (WGS) entry which is preliminary data.</text>
</comment>
<organism evidence="2 3">
    <name type="scientific">Kitasatospora paranensis</name>
    <dbReference type="NCBI Taxonomy" id="258053"/>
    <lineage>
        <taxon>Bacteria</taxon>
        <taxon>Bacillati</taxon>
        <taxon>Actinomycetota</taxon>
        <taxon>Actinomycetes</taxon>
        <taxon>Kitasatosporales</taxon>
        <taxon>Streptomycetaceae</taxon>
        <taxon>Kitasatospora</taxon>
    </lineage>
</organism>